<organism evidence="1">
    <name type="scientific">Candidatus Nomurabacteria bacterium GW2011_GWB1_37_5</name>
    <dbReference type="NCBI Taxonomy" id="1618742"/>
    <lineage>
        <taxon>Bacteria</taxon>
        <taxon>Candidatus Nomuraibacteriota</taxon>
    </lineage>
</organism>
<comment type="caution">
    <text evidence="1">The sequence shown here is derived from an EMBL/GenBank/DDBJ whole genome shotgun (WGS) entry which is preliminary data.</text>
</comment>
<name>A0A0G0HA87_9BACT</name>
<protein>
    <submittedName>
        <fullName evidence="1">Uncharacterized protein</fullName>
    </submittedName>
</protein>
<proteinExistence type="predicted"/>
<dbReference type="AlphaFoldDB" id="A0A0G0HA87"/>
<sequence length="46" mass="5342">MIKSVNQVNQARQVNKGKIKWIPLETYFFRGINASNIIPFFNNSKS</sequence>
<dbReference type="Proteomes" id="UP000033876">
    <property type="component" value="Unassembled WGS sequence"/>
</dbReference>
<dbReference type="EMBL" id="LBTF01000014">
    <property type="protein sequence ID" value="KKQ35455.1"/>
    <property type="molecule type" value="Genomic_DNA"/>
</dbReference>
<evidence type="ECO:0000313" key="1">
    <source>
        <dbReference type="EMBL" id="KKQ35455.1"/>
    </source>
</evidence>
<gene>
    <name evidence="1" type="ORF">US50_C0014G0002</name>
</gene>
<reference evidence="1" key="1">
    <citation type="journal article" date="2015" name="Nature">
        <title>rRNA introns, odd ribosomes, and small enigmatic genomes across a large radiation of phyla.</title>
        <authorList>
            <person name="Brown C.T."/>
            <person name="Hug L.A."/>
            <person name="Thomas B.C."/>
            <person name="Sharon I."/>
            <person name="Castelle C.J."/>
            <person name="Singh A."/>
            <person name="Wilkins M.J."/>
            <person name="Williams K.H."/>
            <person name="Banfield J.F."/>
        </authorList>
    </citation>
    <scope>NUCLEOTIDE SEQUENCE [LARGE SCALE GENOMIC DNA]</scope>
</reference>
<accession>A0A0G0HA87</accession>